<proteinExistence type="predicted"/>
<dbReference type="InterPro" id="IPR012337">
    <property type="entry name" value="RNaseH-like_sf"/>
</dbReference>
<evidence type="ECO:0000256" key="4">
    <source>
        <dbReference type="SAM" id="MobiDB-lite"/>
    </source>
</evidence>
<protein>
    <submittedName>
        <fullName evidence="6">3'-5' exonuclease</fullName>
    </submittedName>
</protein>
<name>A0ABN2UIY8_9MICO</name>
<dbReference type="SUPFAM" id="SSF53098">
    <property type="entry name" value="Ribonuclease H-like"/>
    <property type="match status" value="1"/>
</dbReference>
<keyword evidence="3 6" id="KW-0269">Exonuclease</keyword>
<dbReference type="Proteomes" id="UP001501285">
    <property type="component" value="Unassembled WGS sequence"/>
</dbReference>
<evidence type="ECO:0000256" key="3">
    <source>
        <dbReference type="ARBA" id="ARBA00022839"/>
    </source>
</evidence>
<dbReference type="GO" id="GO:0004527">
    <property type="term" value="F:exonuclease activity"/>
    <property type="evidence" value="ECO:0007669"/>
    <property type="project" value="UniProtKB-KW"/>
</dbReference>
<accession>A0ABN2UIY8</accession>
<feature type="domain" description="Exonuclease" evidence="5">
    <location>
        <begin position="10"/>
        <end position="204"/>
    </location>
</feature>
<keyword evidence="2" id="KW-0378">Hydrolase</keyword>
<dbReference type="Pfam" id="PF00929">
    <property type="entry name" value="RNase_T"/>
    <property type="match status" value="1"/>
</dbReference>
<dbReference type="InterPro" id="IPR036397">
    <property type="entry name" value="RNaseH_sf"/>
</dbReference>
<evidence type="ECO:0000313" key="7">
    <source>
        <dbReference type="Proteomes" id="UP001501285"/>
    </source>
</evidence>
<gene>
    <name evidence="6" type="ORF">GCM10009740_31640</name>
</gene>
<evidence type="ECO:0000313" key="6">
    <source>
        <dbReference type="EMBL" id="GAA2037490.1"/>
    </source>
</evidence>
<keyword evidence="7" id="KW-1185">Reference proteome</keyword>
<dbReference type="NCBIfam" id="NF005927">
    <property type="entry name" value="PRK07942.1"/>
    <property type="match status" value="1"/>
</dbReference>
<dbReference type="EMBL" id="BAAANB010000021">
    <property type="protein sequence ID" value="GAA2037490.1"/>
    <property type="molecule type" value="Genomic_DNA"/>
</dbReference>
<feature type="region of interest" description="Disordered" evidence="4">
    <location>
        <begin position="267"/>
        <end position="292"/>
    </location>
</feature>
<keyword evidence="1" id="KW-0540">Nuclease</keyword>
<organism evidence="6 7">
    <name type="scientific">Terrabacter terrae</name>
    <dbReference type="NCBI Taxonomy" id="318434"/>
    <lineage>
        <taxon>Bacteria</taxon>
        <taxon>Bacillati</taxon>
        <taxon>Actinomycetota</taxon>
        <taxon>Actinomycetes</taxon>
        <taxon>Micrococcales</taxon>
        <taxon>Intrasporangiaceae</taxon>
        <taxon>Terrabacter</taxon>
    </lineage>
</organism>
<evidence type="ECO:0000259" key="5">
    <source>
        <dbReference type="SMART" id="SM00479"/>
    </source>
</evidence>
<dbReference type="PANTHER" id="PTHR30231:SF4">
    <property type="entry name" value="PROTEIN NEN2"/>
    <property type="match status" value="1"/>
</dbReference>
<evidence type="ECO:0000256" key="2">
    <source>
        <dbReference type="ARBA" id="ARBA00022801"/>
    </source>
</evidence>
<evidence type="ECO:0000256" key="1">
    <source>
        <dbReference type="ARBA" id="ARBA00022722"/>
    </source>
</evidence>
<reference evidence="6 7" key="1">
    <citation type="journal article" date="2019" name="Int. J. Syst. Evol. Microbiol.">
        <title>The Global Catalogue of Microorganisms (GCM) 10K type strain sequencing project: providing services to taxonomists for standard genome sequencing and annotation.</title>
        <authorList>
            <consortium name="The Broad Institute Genomics Platform"/>
            <consortium name="The Broad Institute Genome Sequencing Center for Infectious Disease"/>
            <person name="Wu L."/>
            <person name="Ma J."/>
        </authorList>
    </citation>
    <scope>NUCLEOTIDE SEQUENCE [LARGE SCALE GENOMIC DNA]</scope>
    <source>
        <strain evidence="6 7">JCM 14283</strain>
    </source>
</reference>
<dbReference type="Gene3D" id="3.30.420.10">
    <property type="entry name" value="Ribonuclease H-like superfamily/Ribonuclease H"/>
    <property type="match status" value="1"/>
</dbReference>
<dbReference type="SMART" id="SM00479">
    <property type="entry name" value="EXOIII"/>
    <property type="match status" value="1"/>
</dbReference>
<dbReference type="CDD" id="cd06127">
    <property type="entry name" value="DEDDh"/>
    <property type="match status" value="1"/>
</dbReference>
<dbReference type="InterPro" id="IPR013520">
    <property type="entry name" value="Ribonucl_H"/>
</dbReference>
<sequence length="292" mass="31742">MTRMSWHTGRLALADAETTGVDPFLDRIVTFAIIEAGGGHKTVTRSWLIDPGIPIPEAATAVHGITTEHARANGRPAAIAVKEIAVDLLSCVGSGLPIVGHNVGGYDLTLLHAELVRHGHKHLALSFAGIAPVVDTMVIEKHLDPYRPGKPNGRRPDDACGPHTLIECCRLWGIELSEQDAHGAEADALAAGRLAWRLATDPLRFAQFDGPRGVDRINPAHWPLHKLHEWQAETYAKSAASFQAYMRGEQRKKPDDVDPTFEARTQWPVADLPAGWTPDQPPIPATEREAVA</sequence>
<comment type="caution">
    <text evidence="6">The sequence shown here is derived from an EMBL/GenBank/DDBJ whole genome shotgun (WGS) entry which is preliminary data.</text>
</comment>
<dbReference type="PANTHER" id="PTHR30231">
    <property type="entry name" value="DNA POLYMERASE III SUBUNIT EPSILON"/>
    <property type="match status" value="1"/>
</dbReference>